<dbReference type="InterPro" id="IPR027806">
    <property type="entry name" value="HARBI1_dom"/>
</dbReference>
<feature type="domain" description="DDE Tnp4" evidence="14">
    <location>
        <begin position="146"/>
        <end position="298"/>
    </location>
</feature>
<dbReference type="GO" id="GO:0016787">
    <property type="term" value="F:hydrolase activity"/>
    <property type="evidence" value="ECO:0007669"/>
    <property type="project" value="UniProtKB-KW"/>
</dbReference>
<proteinExistence type="inferred from homology"/>
<evidence type="ECO:0000259" key="14">
    <source>
        <dbReference type="Pfam" id="PF13359"/>
    </source>
</evidence>
<evidence type="ECO:0000256" key="3">
    <source>
        <dbReference type="ARBA" id="ARBA00004496"/>
    </source>
</evidence>
<dbReference type="PANTHER" id="PTHR22930">
    <property type="match status" value="1"/>
</dbReference>
<evidence type="ECO:0000256" key="9">
    <source>
        <dbReference type="ARBA" id="ARBA00022801"/>
    </source>
</evidence>
<dbReference type="PANTHER" id="PTHR22930:SF267">
    <property type="entry name" value="NUCLEASE HARBI1-RELATED"/>
    <property type="match status" value="1"/>
</dbReference>
<evidence type="ECO:0000256" key="11">
    <source>
        <dbReference type="ARBA" id="ARBA00030126"/>
    </source>
</evidence>
<evidence type="ECO:0000256" key="7">
    <source>
        <dbReference type="ARBA" id="ARBA00022722"/>
    </source>
</evidence>
<gene>
    <name evidence="15" type="primary">HARBI1_8</name>
    <name evidence="15" type="ORF">GWK47_033321</name>
</gene>
<keyword evidence="6" id="KW-0963">Cytoplasm</keyword>
<protein>
    <recommendedName>
        <fullName evidence="5">Putative nuclease HARBI1</fullName>
    </recommendedName>
    <alternativeName>
        <fullName evidence="11">Harbinger transposase-derived nuclease</fullName>
    </alternativeName>
</protein>
<dbReference type="EMBL" id="JACEEZ010002709">
    <property type="protein sequence ID" value="KAG0728033.1"/>
    <property type="molecule type" value="Genomic_DNA"/>
</dbReference>
<evidence type="ECO:0000256" key="1">
    <source>
        <dbReference type="ARBA" id="ARBA00001968"/>
    </source>
</evidence>
<dbReference type="Pfam" id="PF13359">
    <property type="entry name" value="DDE_Tnp_4"/>
    <property type="match status" value="1"/>
</dbReference>
<dbReference type="AlphaFoldDB" id="A0A8J4YH96"/>
<dbReference type="OrthoDB" id="6359223at2759"/>
<keyword evidence="9" id="KW-0378">Hydrolase</keyword>
<evidence type="ECO:0000256" key="2">
    <source>
        <dbReference type="ARBA" id="ARBA00004123"/>
    </source>
</evidence>
<evidence type="ECO:0000256" key="6">
    <source>
        <dbReference type="ARBA" id="ARBA00022490"/>
    </source>
</evidence>
<comment type="similarity">
    <text evidence="4">Belongs to the HARBI1 family.</text>
</comment>
<dbReference type="GO" id="GO:0005737">
    <property type="term" value="C:cytoplasm"/>
    <property type="evidence" value="ECO:0007669"/>
    <property type="project" value="UniProtKB-SubCell"/>
</dbReference>
<name>A0A8J4YH96_CHIOP</name>
<keyword evidence="16" id="KW-1185">Reference proteome</keyword>
<evidence type="ECO:0000313" key="15">
    <source>
        <dbReference type="EMBL" id="KAG0728033.1"/>
    </source>
</evidence>
<feature type="compositionally biased region" description="Basic and acidic residues" evidence="13">
    <location>
        <begin position="336"/>
        <end position="347"/>
    </location>
</feature>
<evidence type="ECO:0000256" key="4">
    <source>
        <dbReference type="ARBA" id="ARBA00006958"/>
    </source>
</evidence>
<dbReference type="GO" id="GO:0005634">
    <property type="term" value="C:nucleus"/>
    <property type="evidence" value="ECO:0007669"/>
    <property type="project" value="UniProtKB-SubCell"/>
</dbReference>
<evidence type="ECO:0000256" key="8">
    <source>
        <dbReference type="ARBA" id="ARBA00022723"/>
    </source>
</evidence>
<sequence length="347" mass="39797">MELLYVYLLGRQLKRERTYRDPLDPLHVSDEHLLKYYRMPRQEIITLCQELSPHIQRPTRRNHAIPTHTQVLATLRFLGSKSLQGDIADDTGLTQSTVSRIVSHVTHVLYDKGRTEVKMPANDVDINKATTAFSKISGFPRVIGVVDGTHIAIKPPENEYNSYVNNKGFTSLNLQVVCNADQMITGFCVKFPGSAEDEYVWHVCSMRRRFEAGHFKDTYLLGDRGYPLEPFLMTPFDEPATEGERQYNTSHSSTREVMEQTLQTMKSRFRRIHQSSGALQYEPIKCAKIAAACMWLHNRCVQRRIPLPEDVEGDTAVEEDVDDNEVENEDDAPGYETRRDIVEECFP</sequence>
<dbReference type="Proteomes" id="UP000770661">
    <property type="component" value="Unassembled WGS sequence"/>
</dbReference>
<organism evidence="15 16">
    <name type="scientific">Chionoecetes opilio</name>
    <name type="common">Atlantic snow crab</name>
    <name type="synonym">Cancer opilio</name>
    <dbReference type="NCBI Taxonomy" id="41210"/>
    <lineage>
        <taxon>Eukaryota</taxon>
        <taxon>Metazoa</taxon>
        <taxon>Ecdysozoa</taxon>
        <taxon>Arthropoda</taxon>
        <taxon>Crustacea</taxon>
        <taxon>Multicrustacea</taxon>
        <taxon>Malacostraca</taxon>
        <taxon>Eumalacostraca</taxon>
        <taxon>Eucarida</taxon>
        <taxon>Decapoda</taxon>
        <taxon>Pleocyemata</taxon>
        <taxon>Brachyura</taxon>
        <taxon>Eubrachyura</taxon>
        <taxon>Majoidea</taxon>
        <taxon>Majidae</taxon>
        <taxon>Chionoecetes</taxon>
    </lineage>
</organism>
<evidence type="ECO:0000256" key="12">
    <source>
        <dbReference type="ARBA" id="ARBA00045850"/>
    </source>
</evidence>
<dbReference type="InterPro" id="IPR026103">
    <property type="entry name" value="HARBI1_animal"/>
</dbReference>
<dbReference type="GO" id="GO:0004518">
    <property type="term" value="F:nuclease activity"/>
    <property type="evidence" value="ECO:0007669"/>
    <property type="project" value="UniProtKB-KW"/>
</dbReference>
<evidence type="ECO:0000256" key="5">
    <source>
        <dbReference type="ARBA" id="ARBA00015519"/>
    </source>
</evidence>
<dbReference type="PRINTS" id="PR02086">
    <property type="entry name" value="PUTNUCHARBI1"/>
</dbReference>
<feature type="compositionally biased region" description="Acidic residues" evidence="13">
    <location>
        <begin position="311"/>
        <end position="333"/>
    </location>
</feature>
<evidence type="ECO:0000256" key="13">
    <source>
        <dbReference type="SAM" id="MobiDB-lite"/>
    </source>
</evidence>
<dbReference type="InterPro" id="IPR045249">
    <property type="entry name" value="HARBI1-like"/>
</dbReference>
<dbReference type="GO" id="GO:0046872">
    <property type="term" value="F:metal ion binding"/>
    <property type="evidence" value="ECO:0007669"/>
    <property type="project" value="UniProtKB-KW"/>
</dbReference>
<evidence type="ECO:0000256" key="10">
    <source>
        <dbReference type="ARBA" id="ARBA00023242"/>
    </source>
</evidence>
<comment type="cofactor">
    <cofactor evidence="1">
        <name>a divalent metal cation</name>
        <dbReference type="ChEBI" id="CHEBI:60240"/>
    </cofactor>
</comment>
<comment type="subcellular location">
    <subcellularLocation>
        <location evidence="3">Cytoplasm</location>
    </subcellularLocation>
    <subcellularLocation>
        <location evidence="2">Nucleus</location>
    </subcellularLocation>
</comment>
<keyword evidence="10" id="KW-0539">Nucleus</keyword>
<keyword evidence="8" id="KW-0479">Metal-binding</keyword>
<comment type="caution">
    <text evidence="15">The sequence shown here is derived from an EMBL/GenBank/DDBJ whole genome shotgun (WGS) entry which is preliminary data.</text>
</comment>
<keyword evidence="7" id="KW-0540">Nuclease</keyword>
<accession>A0A8J4YH96</accession>
<comment type="function">
    <text evidence="12">Transposase-derived protein that may have nuclease activity. Does not have transposase activity.</text>
</comment>
<feature type="region of interest" description="Disordered" evidence="13">
    <location>
        <begin position="311"/>
        <end position="347"/>
    </location>
</feature>
<evidence type="ECO:0000313" key="16">
    <source>
        <dbReference type="Proteomes" id="UP000770661"/>
    </source>
</evidence>
<reference evidence="15" key="1">
    <citation type="submission" date="2020-07" db="EMBL/GenBank/DDBJ databases">
        <title>The High-quality genome of the commercially important snow crab, Chionoecetes opilio.</title>
        <authorList>
            <person name="Jeong J.-H."/>
            <person name="Ryu S."/>
        </authorList>
    </citation>
    <scope>NUCLEOTIDE SEQUENCE</scope>
    <source>
        <strain evidence="15">MADBK_172401_WGS</strain>
        <tissue evidence="15">Digestive gland</tissue>
    </source>
</reference>